<dbReference type="Proteomes" id="UP000006655">
    <property type="component" value="Chromosome"/>
</dbReference>
<dbReference type="PANTHER" id="PTHR37422:SF13">
    <property type="entry name" value="LIPOPOLYSACCHARIDE BIOSYNTHESIS PROTEIN PA4999-RELATED"/>
    <property type="match status" value="1"/>
</dbReference>
<dbReference type="KEGG" id="mre:K649_04120"/>
<feature type="transmembrane region" description="Helical" evidence="1">
    <location>
        <begin position="250"/>
        <end position="267"/>
    </location>
</feature>
<feature type="transmembrane region" description="Helical" evidence="1">
    <location>
        <begin position="181"/>
        <end position="201"/>
    </location>
</feature>
<evidence type="ECO:0000313" key="2">
    <source>
        <dbReference type="EMBL" id="ADD27661.1"/>
    </source>
</evidence>
<feature type="transmembrane region" description="Helical" evidence="1">
    <location>
        <begin position="75"/>
        <end position="93"/>
    </location>
</feature>
<name>D3PQ35_MEIRD</name>
<dbReference type="KEGG" id="mrb:Mrub_0896"/>
<evidence type="ECO:0000256" key="1">
    <source>
        <dbReference type="SAM" id="Phobius"/>
    </source>
</evidence>
<dbReference type="InterPro" id="IPR051533">
    <property type="entry name" value="WaaL-like"/>
</dbReference>
<proteinExistence type="predicted"/>
<dbReference type="Proteomes" id="UP000013026">
    <property type="component" value="Chromosome"/>
</dbReference>
<dbReference type="PANTHER" id="PTHR37422">
    <property type="entry name" value="TEICHURONIC ACID BIOSYNTHESIS PROTEIN TUAE"/>
    <property type="match status" value="1"/>
</dbReference>
<feature type="transmembrane region" description="Helical" evidence="1">
    <location>
        <begin position="12"/>
        <end position="30"/>
    </location>
</feature>
<evidence type="ECO:0000313" key="4">
    <source>
        <dbReference type="Proteomes" id="UP000006655"/>
    </source>
</evidence>
<evidence type="ECO:0000313" key="5">
    <source>
        <dbReference type="Proteomes" id="UP000013026"/>
    </source>
</evidence>
<dbReference type="PATRIC" id="fig|504728.9.peg.853"/>
<dbReference type="EMBL" id="CP001743">
    <property type="protein sequence ID" value="ADD27661.1"/>
    <property type="molecule type" value="Genomic_DNA"/>
</dbReference>
<keyword evidence="1" id="KW-0812">Transmembrane</keyword>
<keyword evidence="4" id="KW-1185">Reference proteome</keyword>
<feature type="transmembrane region" description="Helical" evidence="1">
    <location>
        <begin position="50"/>
        <end position="68"/>
    </location>
</feature>
<dbReference type="EMBL" id="CP005385">
    <property type="protein sequence ID" value="AGK04126.1"/>
    <property type="molecule type" value="Genomic_DNA"/>
</dbReference>
<sequence length="461" mass="51918">MHLSKKPAYPWLLFIFVLVYPLLFFPGTLFGRPPVITPLDNIMASEQFLYLPKLLFLLGVGVLGLLEVRRLIAPSTFLLLISLHLVLAVLSTLNARDSLAFNLLGPSQRFDGILYQAGLFAVGAFAYITLKSAPQHLRSLVIALVLGCSIQSVVLLFQGLGVDPITPLRLWETPNIPLGTLGHPGMAAAYLLPGLLLALWYSLMAEEQRYRHWWFSAALLIATGLGITSNASAFYALIATLVLANILKRSWRLLLLSCLLLLAVLIPRTFSKDTQSYTDTTTFQTRRIIWHIALRAISETPFQPILGGGPDALRLAQLRNPPLDLLFKEYALEFGWPKDAIVKRAYIKEADSANKGLRDRWLAIEFEQFGGSKNVTKEYSFAIDRAHNYILDRWLAYGLISVGIWLVLFLRPIYQSFYLQNCFGWAFIALMIYYLAWFPVMQVEPIHLVLLAAAWARPQPQ</sequence>
<feature type="transmembrane region" description="Helical" evidence="1">
    <location>
        <begin position="137"/>
        <end position="161"/>
    </location>
</feature>
<keyword evidence="1" id="KW-1133">Transmembrane helix</keyword>
<keyword evidence="1" id="KW-0472">Membrane</keyword>
<protein>
    <recommendedName>
        <fullName evidence="6">O-antigen polymerase</fullName>
    </recommendedName>
</protein>
<reference evidence="2 4" key="1">
    <citation type="journal article" date="2010" name="Stand. Genomic Sci.">
        <title>Complete genome sequence of Meiothermus ruber type strain (21).</title>
        <authorList>
            <person name="Tindall B.J."/>
            <person name="Sikorski J."/>
            <person name="Lucas S."/>
            <person name="Goltsman E."/>
            <person name="Copeland A."/>
            <person name="Glavina Del Rio T."/>
            <person name="Nolan M."/>
            <person name="Tice H."/>
            <person name="Cheng J.F."/>
            <person name="Han C."/>
            <person name="Pitluck S."/>
            <person name="Liolios K."/>
            <person name="Ivanova N."/>
            <person name="Mavromatis K."/>
            <person name="Ovchinnikova G."/>
            <person name="Pati A."/>
            <person name="Fahnrich R."/>
            <person name="Goodwin L."/>
            <person name="Chen A."/>
            <person name="Palaniappan K."/>
            <person name="Land M."/>
            <person name="Hauser L."/>
            <person name="Chang Y.J."/>
            <person name="Jeffries C.D."/>
            <person name="Rohde M."/>
            <person name="Goker M."/>
            <person name="Woyke T."/>
            <person name="Bristow J."/>
            <person name="Eisen J.A."/>
            <person name="Markowitz V."/>
            <person name="Hugenholtz P."/>
            <person name="Kyrpides N.C."/>
            <person name="Klenk H.P."/>
            <person name="Lapidus A."/>
        </authorList>
    </citation>
    <scope>NUCLEOTIDE SEQUENCE [LARGE SCALE GENOMIC DNA]</scope>
    <source>
        <strain evidence="4">ATCC 35948 / DSM 1279 / VKM B-1258 / 21</strain>
        <strain evidence="2">DSM 1279</strain>
    </source>
</reference>
<evidence type="ECO:0000313" key="3">
    <source>
        <dbReference type="EMBL" id="AGK04126.1"/>
    </source>
</evidence>
<feature type="transmembrane region" description="Helical" evidence="1">
    <location>
        <begin position="213"/>
        <end position="238"/>
    </location>
</feature>
<dbReference type="STRING" id="504728.K649_04120"/>
<dbReference type="OrthoDB" id="26331at2"/>
<dbReference type="AlphaFoldDB" id="D3PQ35"/>
<evidence type="ECO:0008006" key="6">
    <source>
        <dbReference type="Google" id="ProtNLM"/>
    </source>
</evidence>
<dbReference type="RefSeq" id="WP_013013180.1">
    <property type="nucleotide sequence ID" value="NC_013946.1"/>
</dbReference>
<reference evidence="3 5" key="3">
    <citation type="submission" date="2013-04" db="EMBL/GenBank/DDBJ databases">
        <authorList>
            <person name="Chin J."/>
            <person name="Alexander D.H."/>
            <person name="Marks P."/>
            <person name="Korlach J."/>
            <person name="Clum A."/>
            <person name="Copeland A."/>
        </authorList>
    </citation>
    <scope>NUCLEOTIDE SEQUENCE [LARGE SCALE GENOMIC DNA]</scope>
    <source>
        <strain evidence="5">ATCC 35948 / DSM 1279 / VKM B-1258 / 21</strain>
        <strain evidence="3">DSM 1279</strain>
    </source>
</reference>
<feature type="transmembrane region" description="Helical" evidence="1">
    <location>
        <begin position="417"/>
        <end position="436"/>
    </location>
</feature>
<reference evidence="3" key="2">
    <citation type="submission" date="2013-04" db="EMBL/GenBank/DDBJ databases">
        <title>Non-Hybrid, Finished Microbial Genome Assemblies from Long-Read SMRT Sequencing Data.</title>
        <authorList>
            <person name="Klammer A."/>
            <person name="Drake J."/>
            <person name="Heiner C."/>
            <person name="Clum A."/>
            <person name="Copeland A."/>
            <person name="Huddleston J."/>
            <person name="Eichler E."/>
            <person name="Turner S.W."/>
        </authorList>
    </citation>
    <scope>NUCLEOTIDE SEQUENCE</scope>
    <source>
        <strain evidence="3">DSM 1279</strain>
    </source>
</reference>
<feature type="transmembrane region" description="Helical" evidence="1">
    <location>
        <begin position="113"/>
        <end position="130"/>
    </location>
</feature>
<gene>
    <name evidence="2" type="ordered locus">Mrub_0896</name>
    <name evidence="3" type="ORF">K649_04120</name>
</gene>
<accession>D3PQ35</accession>
<feature type="transmembrane region" description="Helical" evidence="1">
    <location>
        <begin position="394"/>
        <end position="411"/>
    </location>
</feature>
<organism evidence="3 5">
    <name type="scientific">Meiothermus ruber (strain ATCC 35948 / DSM 1279 / VKM B-1258 / 21)</name>
    <name type="common">Thermus ruber</name>
    <dbReference type="NCBI Taxonomy" id="504728"/>
    <lineage>
        <taxon>Bacteria</taxon>
        <taxon>Thermotogati</taxon>
        <taxon>Deinococcota</taxon>
        <taxon>Deinococci</taxon>
        <taxon>Thermales</taxon>
        <taxon>Thermaceae</taxon>
        <taxon>Meiothermus</taxon>
    </lineage>
</organism>